<evidence type="ECO:0000313" key="6">
    <source>
        <dbReference type="EMBL" id="GLK52270.1"/>
    </source>
</evidence>
<evidence type="ECO:0000256" key="3">
    <source>
        <dbReference type="ARBA" id="ARBA00023163"/>
    </source>
</evidence>
<evidence type="ECO:0000256" key="2">
    <source>
        <dbReference type="ARBA" id="ARBA00023125"/>
    </source>
</evidence>
<dbReference type="CDD" id="cd00092">
    <property type="entry name" value="HTH_CRP"/>
    <property type="match status" value="1"/>
</dbReference>
<dbReference type="SUPFAM" id="SSF46785">
    <property type="entry name" value="Winged helix' DNA-binding domain"/>
    <property type="match status" value="1"/>
</dbReference>
<dbReference type="PROSITE" id="PS51063">
    <property type="entry name" value="HTH_CRP_2"/>
    <property type="match status" value="1"/>
</dbReference>
<dbReference type="GO" id="GO:0003700">
    <property type="term" value="F:DNA-binding transcription factor activity"/>
    <property type="evidence" value="ECO:0007669"/>
    <property type="project" value="TreeGrafter"/>
</dbReference>
<dbReference type="Pfam" id="PF13545">
    <property type="entry name" value="HTH_Crp_2"/>
    <property type="match status" value="1"/>
</dbReference>
<feature type="domain" description="HTH crp-type" evidence="5">
    <location>
        <begin position="152"/>
        <end position="221"/>
    </location>
</feature>
<accession>A0A9W6MN65</accession>
<keyword evidence="1" id="KW-0805">Transcription regulation</keyword>
<dbReference type="AlphaFoldDB" id="A0A9W6MN65"/>
<dbReference type="InterPro" id="IPR014710">
    <property type="entry name" value="RmlC-like_jellyroll"/>
</dbReference>
<dbReference type="Pfam" id="PF00027">
    <property type="entry name" value="cNMP_binding"/>
    <property type="match status" value="1"/>
</dbReference>
<dbReference type="Gene3D" id="2.60.120.10">
    <property type="entry name" value="Jelly Rolls"/>
    <property type="match status" value="1"/>
</dbReference>
<dbReference type="InterPro" id="IPR018490">
    <property type="entry name" value="cNMP-bd_dom_sf"/>
</dbReference>
<dbReference type="InterPro" id="IPR000595">
    <property type="entry name" value="cNMP-bd_dom"/>
</dbReference>
<comment type="caution">
    <text evidence="6">The sequence shown here is derived from an EMBL/GenBank/DDBJ whole genome shotgun (WGS) entry which is preliminary data.</text>
</comment>
<dbReference type="PANTHER" id="PTHR24567:SF75">
    <property type="entry name" value="FUMARATE AND NITRATE REDUCTION REGULATORY PROTEIN"/>
    <property type="match status" value="1"/>
</dbReference>
<dbReference type="PANTHER" id="PTHR24567">
    <property type="entry name" value="CRP FAMILY TRANSCRIPTIONAL REGULATORY PROTEIN"/>
    <property type="match status" value="1"/>
</dbReference>
<evidence type="ECO:0000259" key="5">
    <source>
        <dbReference type="PROSITE" id="PS51063"/>
    </source>
</evidence>
<dbReference type="SUPFAM" id="SSF51206">
    <property type="entry name" value="cAMP-binding domain-like"/>
    <property type="match status" value="1"/>
</dbReference>
<evidence type="ECO:0000256" key="1">
    <source>
        <dbReference type="ARBA" id="ARBA00023015"/>
    </source>
</evidence>
<name>A0A9W6MN65_9PROT</name>
<dbReference type="Proteomes" id="UP001143486">
    <property type="component" value="Unassembled WGS sequence"/>
</dbReference>
<dbReference type="Gene3D" id="1.10.10.10">
    <property type="entry name" value="Winged helix-like DNA-binding domain superfamily/Winged helix DNA-binding domain"/>
    <property type="match status" value="1"/>
</dbReference>
<reference evidence="6" key="2">
    <citation type="submission" date="2023-01" db="EMBL/GenBank/DDBJ databases">
        <authorList>
            <person name="Sun Q."/>
            <person name="Evtushenko L."/>
        </authorList>
    </citation>
    <scope>NUCLEOTIDE SEQUENCE</scope>
    <source>
        <strain evidence="6">VKM B-1513</strain>
    </source>
</reference>
<dbReference type="SMART" id="SM00419">
    <property type="entry name" value="HTH_CRP"/>
    <property type="match status" value="1"/>
</dbReference>
<dbReference type="GO" id="GO:0005829">
    <property type="term" value="C:cytosol"/>
    <property type="evidence" value="ECO:0007669"/>
    <property type="project" value="TreeGrafter"/>
</dbReference>
<protein>
    <submittedName>
        <fullName evidence="6">Transcriptional regulator</fullName>
    </submittedName>
</protein>
<evidence type="ECO:0000313" key="7">
    <source>
        <dbReference type="Proteomes" id="UP001143486"/>
    </source>
</evidence>
<dbReference type="SMART" id="SM00100">
    <property type="entry name" value="cNMP"/>
    <property type="match status" value="1"/>
</dbReference>
<gene>
    <name evidence="6" type="primary">fixK</name>
    <name evidence="6" type="ORF">GCM10017621_17780</name>
</gene>
<dbReference type="InterPro" id="IPR036388">
    <property type="entry name" value="WH-like_DNA-bd_sf"/>
</dbReference>
<dbReference type="GO" id="GO:0003677">
    <property type="term" value="F:DNA binding"/>
    <property type="evidence" value="ECO:0007669"/>
    <property type="project" value="UniProtKB-KW"/>
</dbReference>
<organism evidence="6 7">
    <name type="scientific">Maricaulis virginensis</name>
    <dbReference type="NCBI Taxonomy" id="144022"/>
    <lineage>
        <taxon>Bacteria</taxon>
        <taxon>Pseudomonadati</taxon>
        <taxon>Pseudomonadota</taxon>
        <taxon>Alphaproteobacteria</taxon>
        <taxon>Maricaulales</taxon>
        <taxon>Maricaulaceae</taxon>
        <taxon>Maricaulis</taxon>
    </lineage>
</organism>
<dbReference type="PROSITE" id="PS50042">
    <property type="entry name" value="CNMP_BINDING_3"/>
    <property type="match status" value="1"/>
</dbReference>
<sequence length="226" mass="24997">MLNATLPTDTRHCAVSALRCIAAEAGDPLAKLFENDGATAHFRANDEIFAEEEAADAVYRVTEGVARICKFTEDGRRQIGEFHFSGDVFGLEYGSHRSVCAEAVTDCRVSIVGRAQLLAKARRDGELANALWRSSCDALHRMHEQLFLLGRANAADRVLAFFHMTAERLNSRGVVEIPMSRQDIADHLGLNIETVSRTITQLRGEGAIRLEGARRVCLDTHDRLYA</sequence>
<dbReference type="CDD" id="cd00038">
    <property type="entry name" value="CAP_ED"/>
    <property type="match status" value="1"/>
</dbReference>
<proteinExistence type="predicted"/>
<keyword evidence="3" id="KW-0804">Transcription</keyword>
<dbReference type="InterPro" id="IPR036390">
    <property type="entry name" value="WH_DNA-bd_sf"/>
</dbReference>
<keyword evidence="7" id="KW-1185">Reference proteome</keyword>
<feature type="domain" description="Cyclic nucleotide-binding" evidence="4">
    <location>
        <begin position="41"/>
        <end position="117"/>
    </location>
</feature>
<evidence type="ECO:0000259" key="4">
    <source>
        <dbReference type="PROSITE" id="PS50042"/>
    </source>
</evidence>
<reference evidence="6" key="1">
    <citation type="journal article" date="2014" name="Int. J. Syst. Evol. Microbiol.">
        <title>Complete genome sequence of Corynebacterium casei LMG S-19264T (=DSM 44701T), isolated from a smear-ripened cheese.</title>
        <authorList>
            <consortium name="US DOE Joint Genome Institute (JGI-PGF)"/>
            <person name="Walter F."/>
            <person name="Albersmeier A."/>
            <person name="Kalinowski J."/>
            <person name="Ruckert C."/>
        </authorList>
    </citation>
    <scope>NUCLEOTIDE SEQUENCE</scope>
    <source>
        <strain evidence="6">VKM B-1513</strain>
    </source>
</reference>
<dbReference type="RefSeq" id="WP_271186639.1">
    <property type="nucleotide sequence ID" value="NZ_BSFE01000004.1"/>
</dbReference>
<dbReference type="PRINTS" id="PR00034">
    <property type="entry name" value="HTHCRP"/>
</dbReference>
<keyword evidence="2" id="KW-0238">DNA-binding</keyword>
<dbReference type="InterPro" id="IPR050397">
    <property type="entry name" value="Env_Response_Regulators"/>
</dbReference>
<dbReference type="InterPro" id="IPR012318">
    <property type="entry name" value="HTH_CRP"/>
</dbReference>
<dbReference type="EMBL" id="BSFE01000004">
    <property type="protein sequence ID" value="GLK52270.1"/>
    <property type="molecule type" value="Genomic_DNA"/>
</dbReference>